<dbReference type="KEGG" id="alf:CFBP5473_04830"/>
<dbReference type="Proteomes" id="UP000826513">
    <property type="component" value="Chromosome 1"/>
</dbReference>
<dbReference type="PROSITE" id="PS50887">
    <property type="entry name" value="GGDEF"/>
    <property type="match status" value="1"/>
</dbReference>
<feature type="transmembrane region" description="Helical" evidence="1">
    <location>
        <begin position="210"/>
        <end position="228"/>
    </location>
</feature>
<dbReference type="InterPro" id="IPR035919">
    <property type="entry name" value="EAL_sf"/>
</dbReference>
<sequence>MATFWNCLVVQHDIRYVLAALVLCAMGCFLTIHLFARARQAGLLQRLHWLFLAAVISGATMWSTHFFFMLGYYVEGVVGFDPYLTAFAFVVAVCSSLAGFAIATYGGRGLLVEAGGTVLGMGIAATHYLGMAAYFVQGRLVWSHGWVAVSIGMSLLLGLFALNRVVRPVNGFCRHSGAILMFLAIIVGHYIGMAAMSLEFDPTARIEDSFVSPAVTATGAIIIILALMSSGFATYRIDLQSTEQALQRYRHLSLHDPLTGIPNRVGFKEHLNVVLEREAKTAAGVALLSFDLDRFKEINDVYGHAAGDAVLRAITQRASAVLGPREFLARIGGDEFVGLTESYYSRSDAVEFARRLQKEITKPIEWQEQILSVGVSFGISVFSSEVRGVDALMTRADVAMYRAKSGVSGTICFYDKRMDEAVLEWNALATAMRAGLGRGEFELYYQQQNDTASGHIVSFEVLLRWRHPERGLVSPAEFIPIAEKSGFIVPLGEWVLAEACRQATGWKNPFGIAVNVAPQQLADRAFTTKLETILRETGLDPRRLELEITESSIISDHEYALATIRRLKALGLKIAMDDYGKGHSSLSTLQSFPFDKIKLDRSFVEGLPDSIQSDAIVRSTLILANSLNIVVLAEGVETEGQLAFLRREGCHFVQGFYFGKPGPLETIASIVDSAADPFRAAS</sequence>
<dbReference type="PANTHER" id="PTHR44757">
    <property type="entry name" value="DIGUANYLATE CYCLASE DGCP"/>
    <property type="match status" value="1"/>
</dbReference>
<keyword evidence="1" id="KW-0472">Membrane</keyword>
<dbReference type="Pfam" id="PF03707">
    <property type="entry name" value="MHYT"/>
    <property type="match status" value="2"/>
</dbReference>
<evidence type="ECO:0000259" key="2">
    <source>
        <dbReference type="PROSITE" id="PS50883"/>
    </source>
</evidence>
<feature type="transmembrane region" description="Helical" evidence="1">
    <location>
        <begin position="142"/>
        <end position="166"/>
    </location>
</feature>
<dbReference type="STRING" id="1367849.GCA_000518585_01419"/>
<reference evidence="6 8" key="2">
    <citation type="submission" date="2021-03" db="EMBL/GenBank/DDBJ databases">
        <title>Rapid diversification of plasmids in a genus of pathogenic and nitrogen fixing bacteria.</title>
        <authorList>
            <person name="Weisberg A.J."/>
            <person name="Miller M."/>
            <person name="Ream W."/>
            <person name="Grunwald N.J."/>
            <person name="Chang J.H."/>
        </authorList>
    </citation>
    <scope>NUCLEOTIDE SEQUENCE [LARGE SCALE GENOMIC DNA]</scope>
    <source>
        <strain evidence="6 8">AF3.44</strain>
    </source>
</reference>
<feature type="domain" description="EAL" evidence="2">
    <location>
        <begin position="425"/>
        <end position="675"/>
    </location>
</feature>
<dbReference type="InterPro" id="IPR005330">
    <property type="entry name" value="MHYT_dom"/>
</dbReference>
<dbReference type="CDD" id="cd01949">
    <property type="entry name" value="GGDEF"/>
    <property type="match status" value="1"/>
</dbReference>
<dbReference type="RefSeq" id="WP_027674253.1">
    <property type="nucleotide sequence ID" value="NZ_CP039691.1"/>
</dbReference>
<dbReference type="Pfam" id="PF00563">
    <property type="entry name" value="EAL"/>
    <property type="match status" value="1"/>
</dbReference>
<evidence type="ECO:0000313" key="8">
    <source>
        <dbReference type="Proteomes" id="UP000826513"/>
    </source>
</evidence>
<dbReference type="InterPro" id="IPR000160">
    <property type="entry name" value="GGDEF_dom"/>
</dbReference>
<dbReference type="EMBL" id="CP072167">
    <property type="protein sequence ID" value="QYA07262.1"/>
    <property type="molecule type" value="Genomic_DNA"/>
</dbReference>
<dbReference type="PANTHER" id="PTHR44757:SF2">
    <property type="entry name" value="BIOFILM ARCHITECTURE MAINTENANCE PROTEIN MBAA"/>
    <property type="match status" value="1"/>
</dbReference>
<dbReference type="Gene3D" id="3.20.20.450">
    <property type="entry name" value="EAL domain"/>
    <property type="match status" value="1"/>
</dbReference>
<keyword evidence="1" id="KW-1133">Transmembrane helix</keyword>
<dbReference type="SMART" id="SM00267">
    <property type="entry name" value="GGDEF"/>
    <property type="match status" value="1"/>
</dbReference>
<dbReference type="InterPro" id="IPR043128">
    <property type="entry name" value="Rev_trsase/Diguanyl_cyclase"/>
</dbReference>
<evidence type="ECO:0000313" key="6">
    <source>
        <dbReference type="EMBL" id="QYA07262.1"/>
    </source>
</evidence>
<feature type="domain" description="MHYT" evidence="4">
    <location>
        <begin position="12"/>
        <end position="199"/>
    </location>
</feature>
<protein>
    <submittedName>
        <fullName evidence="5">EAL domain-containing protein</fullName>
    </submittedName>
</protein>
<dbReference type="Gene3D" id="3.30.70.270">
    <property type="match status" value="1"/>
</dbReference>
<feature type="transmembrane region" description="Helical" evidence="1">
    <location>
        <begin position="47"/>
        <end position="74"/>
    </location>
</feature>
<keyword evidence="8" id="KW-1185">Reference proteome</keyword>
<dbReference type="InterPro" id="IPR029787">
    <property type="entry name" value="Nucleotide_cyclase"/>
</dbReference>
<dbReference type="InterPro" id="IPR052155">
    <property type="entry name" value="Biofilm_reg_signaling"/>
</dbReference>
<evidence type="ECO:0000256" key="1">
    <source>
        <dbReference type="PROSITE-ProRule" id="PRU00244"/>
    </source>
</evidence>
<dbReference type="Pfam" id="PF00990">
    <property type="entry name" value="GGDEF"/>
    <property type="match status" value="1"/>
</dbReference>
<reference evidence="5 7" key="1">
    <citation type="submission" date="2019-04" db="EMBL/GenBank/DDBJ databases">
        <title>Complete genome sequence of Agrobacterium larrymoorei CFBP5473.</title>
        <authorList>
            <person name="Haryono M."/>
            <person name="Chou L."/>
            <person name="Lin Y.-C."/>
            <person name="Lai E.-M."/>
            <person name="Kuo C.-H."/>
        </authorList>
    </citation>
    <scope>NUCLEOTIDE SEQUENCE [LARGE SCALE GENOMIC DNA]</scope>
    <source>
        <strain evidence="5 7">CFBP5473</strain>
    </source>
</reference>
<dbReference type="Proteomes" id="UP000298545">
    <property type="component" value="Chromosome circular"/>
</dbReference>
<dbReference type="CDD" id="cd01948">
    <property type="entry name" value="EAL"/>
    <property type="match status" value="1"/>
</dbReference>
<accession>A0A4D7DIT4</accession>
<feature type="domain" description="GGDEF" evidence="3">
    <location>
        <begin position="283"/>
        <end position="416"/>
    </location>
</feature>
<dbReference type="OrthoDB" id="9814202at2"/>
<dbReference type="NCBIfam" id="TIGR00254">
    <property type="entry name" value="GGDEF"/>
    <property type="match status" value="1"/>
</dbReference>
<dbReference type="SUPFAM" id="SSF55073">
    <property type="entry name" value="Nucleotide cyclase"/>
    <property type="match status" value="1"/>
</dbReference>
<organism evidence="5 7">
    <name type="scientific">Agrobacterium larrymoorei</name>
    <dbReference type="NCBI Taxonomy" id="160699"/>
    <lineage>
        <taxon>Bacteria</taxon>
        <taxon>Pseudomonadati</taxon>
        <taxon>Pseudomonadota</taxon>
        <taxon>Alphaproteobacteria</taxon>
        <taxon>Hyphomicrobiales</taxon>
        <taxon>Rhizobiaceae</taxon>
        <taxon>Rhizobium/Agrobacterium group</taxon>
        <taxon>Agrobacterium</taxon>
    </lineage>
</organism>
<feature type="transmembrane region" description="Helical" evidence="1">
    <location>
        <begin position="14"/>
        <end position="35"/>
    </location>
</feature>
<dbReference type="SMART" id="SM00052">
    <property type="entry name" value="EAL"/>
    <property type="match status" value="1"/>
</dbReference>
<evidence type="ECO:0000259" key="3">
    <source>
        <dbReference type="PROSITE" id="PS50887"/>
    </source>
</evidence>
<keyword evidence="1" id="KW-0812">Transmembrane</keyword>
<feature type="transmembrane region" description="Helical" evidence="1">
    <location>
        <begin position="178"/>
        <end position="198"/>
    </location>
</feature>
<dbReference type="PROSITE" id="PS50924">
    <property type="entry name" value="MHYT"/>
    <property type="match status" value="1"/>
</dbReference>
<dbReference type="AlphaFoldDB" id="A0A4D7DIT4"/>
<dbReference type="InterPro" id="IPR001633">
    <property type="entry name" value="EAL_dom"/>
</dbReference>
<gene>
    <name evidence="5" type="ORF">CFBP5473_04830</name>
    <name evidence="6" type="ORF">J5285_00570</name>
</gene>
<feature type="transmembrane region" description="Helical" evidence="1">
    <location>
        <begin position="118"/>
        <end position="136"/>
    </location>
</feature>
<dbReference type="PROSITE" id="PS50883">
    <property type="entry name" value="EAL"/>
    <property type="match status" value="1"/>
</dbReference>
<name>A0A4D7DIT4_9HYPH</name>
<evidence type="ECO:0000313" key="5">
    <source>
        <dbReference type="EMBL" id="QCI97303.1"/>
    </source>
</evidence>
<dbReference type="EMBL" id="CP039691">
    <property type="protein sequence ID" value="QCI97303.1"/>
    <property type="molecule type" value="Genomic_DNA"/>
</dbReference>
<feature type="transmembrane region" description="Helical" evidence="1">
    <location>
        <begin position="86"/>
        <end position="106"/>
    </location>
</feature>
<dbReference type="SUPFAM" id="SSF141868">
    <property type="entry name" value="EAL domain-like"/>
    <property type="match status" value="1"/>
</dbReference>
<evidence type="ECO:0000259" key="4">
    <source>
        <dbReference type="PROSITE" id="PS50924"/>
    </source>
</evidence>
<proteinExistence type="predicted"/>
<evidence type="ECO:0000313" key="7">
    <source>
        <dbReference type="Proteomes" id="UP000298545"/>
    </source>
</evidence>
<dbReference type="GO" id="GO:0016020">
    <property type="term" value="C:membrane"/>
    <property type="evidence" value="ECO:0007669"/>
    <property type="project" value="UniProtKB-UniRule"/>
</dbReference>